<name>A0A3Q7ISB2_SOLLC</name>
<keyword evidence="2" id="KW-1185">Reference proteome</keyword>
<dbReference type="Proteomes" id="UP000004994">
    <property type="component" value="Chromosome 11"/>
</dbReference>
<evidence type="ECO:0000313" key="1">
    <source>
        <dbReference type="EnsemblPlants" id="Solyc11g012567.1.1"/>
    </source>
</evidence>
<reference evidence="1" key="1">
    <citation type="journal article" date="2012" name="Nature">
        <title>The tomato genome sequence provides insights into fleshy fruit evolution.</title>
        <authorList>
            <consortium name="Tomato Genome Consortium"/>
        </authorList>
    </citation>
    <scope>NUCLEOTIDE SEQUENCE [LARGE SCALE GENOMIC DNA]</scope>
    <source>
        <strain evidence="1">cv. Heinz 1706</strain>
    </source>
</reference>
<organism evidence="1">
    <name type="scientific">Solanum lycopersicum</name>
    <name type="common">Tomato</name>
    <name type="synonym">Lycopersicon esculentum</name>
    <dbReference type="NCBI Taxonomy" id="4081"/>
    <lineage>
        <taxon>Eukaryota</taxon>
        <taxon>Viridiplantae</taxon>
        <taxon>Streptophyta</taxon>
        <taxon>Embryophyta</taxon>
        <taxon>Tracheophyta</taxon>
        <taxon>Spermatophyta</taxon>
        <taxon>Magnoliopsida</taxon>
        <taxon>eudicotyledons</taxon>
        <taxon>Gunneridae</taxon>
        <taxon>Pentapetalae</taxon>
        <taxon>asterids</taxon>
        <taxon>lamiids</taxon>
        <taxon>Solanales</taxon>
        <taxon>Solanaceae</taxon>
        <taxon>Solanoideae</taxon>
        <taxon>Solaneae</taxon>
        <taxon>Solanum</taxon>
        <taxon>Solanum subgen. Lycopersicon</taxon>
    </lineage>
</organism>
<dbReference type="EnsemblPlants" id="Solyc11g012567.1.1">
    <property type="protein sequence ID" value="Solyc11g012567.1.1"/>
    <property type="gene ID" value="Solyc11g012567.1"/>
</dbReference>
<proteinExistence type="predicted"/>
<protein>
    <submittedName>
        <fullName evidence="1">Uncharacterized protein</fullName>
    </submittedName>
</protein>
<dbReference type="InParanoid" id="A0A3Q7ISB2"/>
<dbReference type="AlphaFoldDB" id="A0A3Q7ISB2"/>
<reference evidence="1" key="2">
    <citation type="submission" date="2019-01" db="UniProtKB">
        <authorList>
            <consortium name="EnsemblPlants"/>
        </authorList>
    </citation>
    <scope>IDENTIFICATION</scope>
    <source>
        <strain evidence="1">cv. Heinz 1706</strain>
    </source>
</reference>
<dbReference type="Gramene" id="Solyc11g012567.1.1">
    <property type="protein sequence ID" value="Solyc11g012567.1.1"/>
    <property type="gene ID" value="Solyc11g012567.1"/>
</dbReference>
<evidence type="ECO:0000313" key="2">
    <source>
        <dbReference type="Proteomes" id="UP000004994"/>
    </source>
</evidence>
<accession>A0A3Q7ISB2</accession>
<sequence length="82" mass="9562">MGVSLLQKYSKPFSMSYIYPKSPVFPCYEAFIAESDVVDKLTNVALNGTLKNRCLCIFDTLSSNNEEFKLHEMQQQLQWRLY</sequence>